<dbReference type="EMBL" id="CADEAL010002122">
    <property type="protein sequence ID" value="CAB1438222.1"/>
    <property type="molecule type" value="Genomic_DNA"/>
</dbReference>
<dbReference type="Proteomes" id="UP001153269">
    <property type="component" value="Unassembled WGS sequence"/>
</dbReference>
<feature type="region of interest" description="Disordered" evidence="1">
    <location>
        <begin position="273"/>
        <end position="314"/>
    </location>
</feature>
<keyword evidence="3" id="KW-1185">Reference proteome</keyword>
<dbReference type="AlphaFoldDB" id="A0A9N7UXK1"/>
<proteinExistence type="predicted"/>
<feature type="region of interest" description="Disordered" evidence="1">
    <location>
        <begin position="503"/>
        <end position="528"/>
    </location>
</feature>
<sequence length="591" mass="64456">MQPETQTRREEGEEEEEEDEGVCVYGERVQPLAEAAGANEGASAGAAEPNGGRLICEPSAHSEAHGCECEDARRRSSGRRSRSVCGDGEERSPPARSDHRWRAHSIQPIPSDPPCSEIRTGLPEKSNYRPCGFKAAPRSTMKADKQGRFQGGPHGEPRWPPEPQQNPGVHDPFLRGEGATHRSSFFSLLPSSPAASRGTVLPIVLEEVWRLRTADHIKEKAFAVNGKHIGEAGFKMRSKWRAVSTGGPSMQGNRHILGNISDRSLPMRISTQGCLHRGRRPGSVKTKGALRLTPLDQEDDGAVEEEEDDDDVDEEKKYVEEAEGLSPSPRHMHLSGIQQKDRLVLHLIKVNHGFLGPSSRSLCANLQSWWSGSQATAHCAPAGCPRGSPLREHHVTTLTRAWPRPGQKRAAERAEGSCSGGEEGDPQIGVRRTSRRPEGRPGIIRTISNKTRPVESETPGPAPAPVGFTLSLCWVNSSHRDAIRAISVGFPLLPPPFASLAAAPLRREGRREREGGREGEKRERDPLSTALPWKPRLLATLCGYTGCLRAGVAAARLRRVQREGTEDGESAWVGAADRFAGESRGRNAKQL</sequence>
<evidence type="ECO:0000313" key="2">
    <source>
        <dbReference type="EMBL" id="CAB1438222.1"/>
    </source>
</evidence>
<feature type="non-terminal residue" evidence="2">
    <location>
        <position position="1"/>
    </location>
</feature>
<evidence type="ECO:0000256" key="1">
    <source>
        <dbReference type="SAM" id="MobiDB-lite"/>
    </source>
</evidence>
<feature type="compositionally biased region" description="Low complexity" evidence="1">
    <location>
        <begin position="33"/>
        <end position="52"/>
    </location>
</feature>
<feature type="compositionally biased region" description="Basic and acidic residues" evidence="1">
    <location>
        <begin position="1"/>
        <end position="11"/>
    </location>
</feature>
<accession>A0A9N7UXK1</accession>
<feature type="compositionally biased region" description="Acidic residues" evidence="1">
    <location>
        <begin position="296"/>
        <end position="313"/>
    </location>
</feature>
<feature type="compositionally biased region" description="Acidic residues" evidence="1">
    <location>
        <begin position="12"/>
        <end position="21"/>
    </location>
</feature>
<protein>
    <submittedName>
        <fullName evidence="2">Uncharacterized protein</fullName>
    </submittedName>
</protein>
<feature type="region of interest" description="Disordered" evidence="1">
    <location>
        <begin position="403"/>
        <end position="462"/>
    </location>
</feature>
<feature type="region of interest" description="Disordered" evidence="1">
    <location>
        <begin position="1"/>
        <end position="166"/>
    </location>
</feature>
<name>A0A9N7UXK1_PLEPL</name>
<feature type="compositionally biased region" description="Basic and acidic residues" evidence="1">
    <location>
        <begin position="60"/>
        <end position="74"/>
    </location>
</feature>
<reference evidence="2" key="1">
    <citation type="submission" date="2020-03" db="EMBL/GenBank/DDBJ databases">
        <authorList>
            <person name="Weist P."/>
        </authorList>
    </citation>
    <scope>NUCLEOTIDE SEQUENCE</scope>
</reference>
<organism evidence="2 3">
    <name type="scientific">Pleuronectes platessa</name>
    <name type="common">European plaice</name>
    <dbReference type="NCBI Taxonomy" id="8262"/>
    <lineage>
        <taxon>Eukaryota</taxon>
        <taxon>Metazoa</taxon>
        <taxon>Chordata</taxon>
        <taxon>Craniata</taxon>
        <taxon>Vertebrata</taxon>
        <taxon>Euteleostomi</taxon>
        <taxon>Actinopterygii</taxon>
        <taxon>Neopterygii</taxon>
        <taxon>Teleostei</taxon>
        <taxon>Neoteleostei</taxon>
        <taxon>Acanthomorphata</taxon>
        <taxon>Carangaria</taxon>
        <taxon>Pleuronectiformes</taxon>
        <taxon>Pleuronectoidei</taxon>
        <taxon>Pleuronectidae</taxon>
        <taxon>Pleuronectes</taxon>
    </lineage>
</organism>
<feature type="compositionally biased region" description="Basic and acidic residues" evidence="1">
    <location>
        <begin position="88"/>
        <end position="100"/>
    </location>
</feature>
<evidence type="ECO:0000313" key="3">
    <source>
        <dbReference type="Proteomes" id="UP001153269"/>
    </source>
</evidence>
<feature type="compositionally biased region" description="Basic and acidic residues" evidence="1">
    <location>
        <begin position="505"/>
        <end position="526"/>
    </location>
</feature>
<comment type="caution">
    <text evidence="2">The sequence shown here is derived from an EMBL/GenBank/DDBJ whole genome shotgun (WGS) entry which is preliminary data.</text>
</comment>
<gene>
    <name evidence="2" type="ORF">PLEPLA_LOCUS26170</name>
</gene>